<evidence type="ECO:0000313" key="2">
    <source>
        <dbReference type="Proteomes" id="UP001323617"/>
    </source>
</evidence>
<dbReference type="GeneID" id="87961494"/>
<accession>A0ABR0I5W9</accession>
<organism evidence="1 2">
    <name type="scientific">Podospora pseudoanserina</name>
    <dbReference type="NCBI Taxonomy" id="2609844"/>
    <lineage>
        <taxon>Eukaryota</taxon>
        <taxon>Fungi</taxon>
        <taxon>Dikarya</taxon>
        <taxon>Ascomycota</taxon>
        <taxon>Pezizomycotina</taxon>
        <taxon>Sordariomycetes</taxon>
        <taxon>Sordariomycetidae</taxon>
        <taxon>Sordariales</taxon>
        <taxon>Podosporaceae</taxon>
        <taxon>Podospora</taxon>
    </lineage>
</organism>
<comment type="caution">
    <text evidence="1">The sequence shown here is derived from an EMBL/GenBank/DDBJ whole genome shotgun (WGS) entry which is preliminary data.</text>
</comment>
<name>A0ABR0I5W9_9PEZI</name>
<dbReference type="EMBL" id="JAFFHC010000005">
    <property type="protein sequence ID" value="KAK4675748.1"/>
    <property type="molecule type" value="Genomic_DNA"/>
</dbReference>
<proteinExistence type="predicted"/>
<dbReference type="Proteomes" id="UP001323617">
    <property type="component" value="Unassembled WGS sequence"/>
</dbReference>
<dbReference type="RefSeq" id="XP_062799218.1">
    <property type="nucleotide sequence ID" value="XM_062940798.1"/>
</dbReference>
<protein>
    <submittedName>
        <fullName evidence="1">Uncharacterized protein</fullName>
    </submittedName>
</protein>
<reference evidence="1 2" key="1">
    <citation type="journal article" date="2023" name="bioRxiv">
        <title>High-quality genome assemblies of four members of thePodospora anserinaspecies complex.</title>
        <authorList>
            <person name="Ament-Velasquez S.L."/>
            <person name="Vogan A.A."/>
            <person name="Wallerman O."/>
            <person name="Hartmann F."/>
            <person name="Gautier V."/>
            <person name="Silar P."/>
            <person name="Giraud T."/>
            <person name="Johannesson H."/>
        </authorList>
    </citation>
    <scope>NUCLEOTIDE SEQUENCE [LARGE SCALE GENOMIC DNA]</scope>
    <source>
        <strain evidence="1 2">CBS 124.78</strain>
    </source>
</reference>
<gene>
    <name evidence="1" type="ORF">QC764_0081310</name>
</gene>
<sequence length="130" mass="14174">MASVWPSPGLDRKGNNQRAEAVLFRAQQCIELGHLSKAWKLVGQWTPCHAAQPSSLQTVMSSRLDFMKGKLHRFQGNFGAARQYLEPLSSQALPSSELNRSGPSCGAKALSRGCVSQTLELVGLTWYLSG</sequence>
<evidence type="ECO:0000313" key="1">
    <source>
        <dbReference type="EMBL" id="KAK4675748.1"/>
    </source>
</evidence>
<keyword evidence="2" id="KW-1185">Reference proteome</keyword>